<gene>
    <name evidence="1" type="ORF">SISSUDRAFT_1107889</name>
</gene>
<accession>A0A165WGP9</accession>
<feature type="non-terminal residue" evidence="1">
    <location>
        <position position="315"/>
    </location>
</feature>
<reference evidence="1 2" key="1">
    <citation type="journal article" date="2016" name="Mol. Biol. Evol.">
        <title>Comparative Genomics of Early-Diverging Mushroom-Forming Fungi Provides Insights into the Origins of Lignocellulose Decay Capabilities.</title>
        <authorList>
            <person name="Nagy L.G."/>
            <person name="Riley R."/>
            <person name="Tritt A."/>
            <person name="Adam C."/>
            <person name="Daum C."/>
            <person name="Floudas D."/>
            <person name="Sun H."/>
            <person name="Yadav J.S."/>
            <person name="Pangilinan J."/>
            <person name="Larsson K.H."/>
            <person name="Matsuura K."/>
            <person name="Barry K."/>
            <person name="Labutti K."/>
            <person name="Kuo R."/>
            <person name="Ohm R.A."/>
            <person name="Bhattacharya S.S."/>
            <person name="Shirouzu T."/>
            <person name="Yoshinaga Y."/>
            <person name="Martin F.M."/>
            <person name="Grigoriev I.V."/>
            <person name="Hibbett D.S."/>
        </authorList>
    </citation>
    <scope>NUCLEOTIDE SEQUENCE [LARGE SCALE GENOMIC DNA]</scope>
    <source>
        <strain evidence="1 2">HHB10207 ss-3</strain>
    </source>
</reference>
<organism evidence="1 2">
    <name type="scientific">Sistotremastrum suecicum HHB10207 ss-3</name>
    <dbReference type="NCBI Taxonomy" id="1314776"/>
    <lineage>
        <taxon>Eukaryota</taxon>
        <taxon>Fungi</taxon>
        <taxon>Dikarya</taxon>
        <taxon>Basidiomycota</taxon>
        <taxon>Agaricomycotina</taxon>
        <taxon>Agaricomycetes</taxon>
        <taxon>Sistotremastrales</taxon>
        <taxon>Sistotremastraceae</taxon>
        <taxon>Sistotremastrum</taxon>
    </lineage>
</organism>
<name>A0A165WGP9_9AGAM</name>
<keyword evidence="2" id="KW-1185">Reference proteome</keyword>
<dbReference type="AlphaFoldDB" id="A0A165WGP9"/>
<proteinExistence type="predicted"/>
<evidence type="ECO:0000313" key="1">
    <source>
        <dbReference type="EMBL" id="KZT31133.1"/>
    </source>
</evidence>
<sequence>MSQPISGFTDTIAGLFPRHAYSFQRAAQLGLDPPDPMPDYTLPELPPDQDLAQNAWLEKDSFKADTGSGVSITWFEDPPRKKRPDLLPLVIFMNQMMQRIIAFWNFQRGKRPVDRADLGYPLAAMRYWDDLANRAAALSSVFRTFRQSRAFRRIILRWFLNKDYPLVPFESVHRNQARLDVQETFIRRVRRAFMTQIIRTLLHDGSFRAESLLDLVNRFIRPAYAAFYADTYVPFMSRWNSLDLNVQRNVLARWEDMSAYHQIDFGEDSPDDYLFQCLLITLNYALQVEMDLLDPDDFPEFKAKPAMATSWKSGS</sequence>
<protein>
    <submittedName>
        <fullName evidence="1">Uncharacterized protein</fullName>
    </submittedName>
</protein>
<evidence type="ECO:0000313" key="2">
    <source>
        <dbReference type="Proteomes" id="UP000076798"/>
    </source>
</evidence>
<dbReference type="Proteomes" id="UP000076798">
    <property type="component" value="Unassembled WGS sequence"/>
</dbReference>
<dbReference type="EMBL" id="KV428822">
    <property type="protein sequence ID" value="KZT31133.1"/>
    <property type="molecule type" value="Genomic_DNA"/>
</dbReference>